<proteinExistence type="predicted"/>
<evidence type="ECO:0000313" key="2">
    <source>
        <dbReference type="Proteomes" id="UP000298030"/>
    </source>
</evidence>
<organism evidence="1 2">
    <name type="scientific">Coprinellus micaceus</name>
    <name type="common">Glistening ink-cap mushroom</name>
    <name type="synonym">Coprinus micaceus</name>
    <dbReference type="NCBI Taxonomy" id="71717"/>
    <lineage>
        <taxon>Eukaryota</taxon>
        <taxon>Fungi</taxon>
        <taxon>Dikarya</taxon>
        <taxon>Basidiomycota</taxon>
        <taxon>Agaricomycotina</taxon>
        <taxon>Agaricomycetes</taxon>
        <taxon>Agaricomycetidae</taxon>
        <taxon>Agaricales</taxon>
        <taxon>Agaricineae</taxon>
        <taxon>Psathyrellaceae</taxon>
        <taxon>Coprinellus</taxon>
    </lineage>
</organism>
<keyword evidence="2" id="KW-1185">Reference proteome</keyword>
<accession>A0A4Y7SDS7</accession>
<comment type="caution">
    <text evidence="1">The sequence shown here is derived from an EMBL/GenBank/DDBJ whole genome shotgun (WGS) entry which is preliminary data.</text>
</comment>
<dbReference type="Proteomes" id="UP000298030">
    <property type="component" value="Unassembled WGS sequence"/>
</dbReference>
<dbReference type="OrthoDB" id="3050604at2759"/>
<name>A0A4Y7SDS7_COPMI</name>
<gene>
    <name evidence="1" type="ORF">FA13DRAFT_1646438</name>
</gene>
<protein>
    <submittedName>
        <fullName evidence="1">Uncharacterized protein</fullName>
    </submittedName>
</protein>
<reference evidence="1 2" key="1">
    <citation type="journal article" date="2019" name="Nat. Ecol. Evol.">
        <title>Megaphylogeny resolves global patterns of mushroom evolution.</title>
        <authorList>
            <person name="Varga T."/>
            <person name="Krizsan K."/>
            <person name="Foldi C."/>
            <person name="Dima B."/>
            <person name="Sanchez-Garcia M."/>
            <person name="Sanchez-Ramirez S."/>
            <person name="Szollosi G.J."/>
            <person name="Szarkandi J.G."/>
            <person name="Papp V."/>
            <person name="Albert L."/>
            <person name="Andreopoulos W."/>
            <person name="Angelini C."/>
            <person name="Antonin V."/>
            <person name="Barry K.W."/>
            <person name="Bougher N.L."/>
            <person name="Buchanan P."/>
            <person name="Buyck B."/>
            <person name="Bense V."/>
            <person name="Catcheside P."/>
            <person name="Chovatia M."/>
            <person name="Cooper J."/>
            <person name="Damon W."/>
            <person name="Desjardin D."/>
            <person name="Finy P."/>
            <person name="Geml J."/>
            <person name="Haridas S."/>
            <person name="Hughes K."/>
            <person name="Justo A."/>
            <person name="Karasinski D."/>
            <person name="Kautmanova I."/>
            <person name="Kiss B."/>
            <person name="Kocsube S."/>
            <person name="Kotiranta H."/>
            <person name="LaButti K.M."/>
            <person name="Lechner B.E."/>
            <person name="Liimatainen K."/>
            <person name="Lipzen A."/>
            <person name="Lukacs Z."/>
            <person name="Mihaltcheva S."/>
            <person name="Morgado L.N."/>
            <person name="Niskanen T."/>
            <person name="Noordeloos M.E."/>
            <person name="Ohm R.A."/>
            <person name="Ortiz-Santana B."/>
            <person name="Ovrebo C."/>
            <person name="Racz N."/>
            <person name="Riley R."/>
            <person name="Savchenko A."/>
            <person name="Shiryaev A."/>
            <person name="Soop K."/>
            <person name="Spirin V."/>
            <person name="Szebenyi C."/>
            <person name="Tomsovsky M."/>
            <person name="Tulloss R.E."/>
            <person name="Uehling J."/>
            <person name="Grigoriev I.V."/>
            <person name="Vagvolgyi C."/>
            <person name="Papp T."/>
            <person name="Martin F.M."/>
            <person name="Miettinen O."/>
            <person name="Hibbett D.S."/>
            <person name="Nagy L.G."/>
        </authorList>
    </citation>
    <scope>NUCLEOTIDE SEQUENCE [LARGE SCALE GENOMIC DNA]</scope>
    <source>
        <strain evidence="1 2">FP101781</strain>
    </source>
</reference>
<evidence type="ECO:0000313" key="1">
    <source>
        <dbReference type="EMBL" id="TEB19751.1"/>
    </source>
</evidence>
<dbReference type="EMBL" id="QPFP01000176">
    <property type="protein sequence ID" value="TEB19751.1"/>
    <property type="molecule type" value="Genomic_DNA"/>
</dbReference>
<dbReference type="AlphaFoldDB" id="A0A4Y7SDS7"/>
<sequence>MRSLNVSGIPGEHDVGRVEVILKAITKALTDACHHVKNQQSLKSAESGVNQDIASFTYDCISTTKVKATLGLFMRIAFLRWVMRSYPVKPDKFWDQVDVQLDKVRKTHPGLVDHKT</sequence>